<dbReference type="InterPro" id="IPR036856">
    <property type="entry name" value="Ald_Oxase/Xan_DH_a/b_sf"/>
</dbReference>
<proteinExistence type="predicted"/>
<protein>
    <submittedName>
        <fullName evidence="2">Xanthine dehydrogenase family protein molybdopterin-binding subunit</fullName>
    </submittedName>
</protein>
<keyword evidence="3" id="KW-1185">Reference proteome</keyword>
<dbReference type="Pfam" id="PF02738">
    <property type="entry name" value="MoCoBD_1"/>
    <property type="match status" value="1"/>
</dbReference>
<dbReference type="Pfam" id="PF20256">
    <property type="entry name" value="MoCoBD_2"/>
    <property type="match status" value="1"/>
</dbReference>
<evidence type="ECO:0000259" key="1">
    <source>
        <dbReference type="SMART" id="SM01008"/>
    </source>
</evidence>
<accession>A0ABX7I2H7</accession>
<dbReference type="InterPro" id="IPR016208">
    <property type="entry name" value="Ald_Oxase/xanthine_DH-like"/>
</dbReference>
<dbReference type="RefSeq" id="WP_204660835.1">
    <property type="nucleotide sequence ID" value="NZ_CP056775.1"/>
</dbReference>
<dbReference type="SUPFAM" id="SSF56003">
    <property type="entry name" value="Molybdenum cofactor-binding domain"/>
    <property type="match status" value="1"/>
</dbReference>
<dbReference type="InterPro" id="IPR046867">
    <property type="entry name" value="AldOxase/xan_DH_MoCoBD2"/>
</dbReference>
<evidence type="ECO:0000313" key="2">
    <source>
        <dbReference type="EMBL" id="QRR00075.1"/>
    </source>
</evidence>
<sequence length="748" mass="81261">MSEAFFDKKEYKPLDRVDGRLKVTGAAKYSAEYALPDMTYAVLVGSRIAKGTIKSIDSRAAERSPGVLGVISHVNAIKVPGYQPKGEHPSEPSTGGQPLRVFFDNKIYSNDQPIAVVVATSLEKARHAASLVKVQYNKEEHKTDFDAHTADAVVPASAKKNPKSPTADYDRGEAGAFDTAPYKLEAEYLIPTEVHNPMELQAIIAHWEADDRLTVYDKVQGTKMTQKNFAKEWNLPEENVKVITTFVGGAFGNGLHNWPHETAAIIAAKQVKKPVKLVLTREQMFTMVGYRPRTWQKIQIGATKDGKLVALNHTSIGQTSSYEEFTESTLRQTRMMYASPNVSTRYRLLPLNVATPIWMRGPGEATGAFALESAMDEIAHAIGMDPIEFRLKNYTESDPDKNMPWSTKYLRECYDIGKEKIGWDDRKLQPGQVKEGAWLVGYGMGTGTFGANRNAATVHAQLDADGRLVMHCAITDIGPGTGTAMVQIASNETGIPTERISFHLGSSEFPAAGLQGGSSTVNSVGPAVMAACRSLKEQLITLASKGAPAFVSAKPEDISLENGQLRLAGKSSATLKLAELFSQARVEKIETTQESKPDENRNKYSMYAFSMHFAKVHVHPATGQVRVKKIVCCADAGTIVSPKTAASQMIGGATGGIGMALTEEAVIDHRFGRYVTKDLADYHVPVHADVPEIEVHFINKPDLVADPVGSKGLGEIAIIGVAPAIANAVFNATGKRIRELPITPDKLI</sequence>
<name>A0ABX7I2H7_9BACT</name>
<evidence type="ECO:0000313" key="3">
    <source>
        <dbReference type="Proteomes" id="UP000612680"/>
    </source>
</evidence>
<dbReference type="Pfam" id="PF01315">
    <property type="entry name" value="Ald_Xan_dh_C"/>
    <property type="match status" value="1"/>
</dbReference>
<dbReference type="InterPro" id="IPR037165">
    <property type="entry name" value="AldOxase/xan_DH_Mopterin-bd_sf"/>
</dbReference>
<reference evidence="2 3" key="1">
    <citation type="submission" date="2020-06" db="EMBL/GenBank/DDBJ databases">
        <title>Dyadobacter sandarakinus sp. nov., isolated from the soil of the Arctic Yellow River Station.</title>
        <authorList>
            <person name="Zhang Y."/>
            <person name="Peng F."/>
        </authorList>
    </citation>
    <scope>NUCLEOTIDE SEQUENCE [LARGE SCALE GENOMIC DNA]</scope>
    <source>
        <strain evidence="2 3">Q3-56</strain>
    </source>
</reference>
<dbReference type="SUPFAM" id="SSF54665">
    <property type="entry name" value="CO dehydrogenase molybdoprotein N-domain-like"/>
    <property type="match status" value="1"/>
</dbReference>
<dbReference type="PANTHER" id="PTHR11908">
    <property type="entry name" value="XANTHINE DEHYDROGENASE"/>
    <property type="match status" value="1"/>
</dbReference>
<dbReference type="EMBL" id="CP056775">
    <property type="protein sequence ID" value="QRR00075.1"/>
    <property type="molecule type" value="Genomic_DNA"/>
</dbReference>
<dbReference type="SMART" id="SM01008">
    <property type="entry name" value="Ald_Xan_dh_C"/>
    <property type="match status" value="1"/>
</dbReference>
<organism evidence="2 3">
    <name type="scientific">Dyadobacter sandarakinus</name>
    <dbReference type="NCBI Taxonomy" id="2747268"/>
    <lineage>
        <taxon>Bacteria</taxon>
        <taxon>Pseudomonadati</taxon>
        <taxon>Bacteroidota</taxon>
        <taxon>Cytophagia</taxon>
        <taxon>Cytophagales</taxon>
        <taxon>Spirosomataceae</taxon>
        <taxon>Dyadobacter</taxon>
    </lineage>
</organism>
<dbReference type="Gene3D" id="3.90.1170.50">
    <property type="entry name" value="Aldehyde oxidase/xanthine dehydrogenase, a/b hammerhead"/>
    <property type="match status" value="1"/>
</dbReference>
<dbReference type="InterPro" id="IPR008274">
    <property type="entry name" value="AldOxase/xan_DH_MoCoBD1"/>
</dbReference>
<feature type="domain" description="Aldehyde oxidase/xanthine dehydrogenase a/b hammerhead" evidence="1">
    <location>
        <begin position="24"/>
        <end position="140"/>
    </location>
</feature>
<dbReference type="PANTHER" id="PTHR11908:SF153">
    <property type="entry name" value="DEHYDROGENASE"/>
    <property type="match status" value="1"/>
</dbReference>
<dbReference type="Gene3D" id="3.30.365.10">
    <property type="entry name" value="Aldehyde oxidase/xanthine dehydrogenase, molybdopterin binding domain"/>
    <property type="match status" value="4"/>
</dbReference>
<gene>
    <name evidence="2" type="ORF">HWI92_03675</name>
</gene>
<dbReference type="Proteomes" id="UP000612680">
    <property type="component" value="Chromosome"/>
</dbReference>
<dbReference type="InterPro" id="IPR000674">
    <property type="entry name" value="Ald_Oxase/Xan_DH_a/b"/>
</dbReference>